<keyword evidence="2 4" id="KW-0689">Ribosomal protein</keyword>
<name>A0A8T2VHZ2_CERRI</name>
<reference evidence="5" key="1">
    <citation type="submission" date="2021-08" db="EMBL/GenBank/DDBJ databases">
        <title>WGS assembly of Ceratopteris richardii.</title>
        <authorList>
            <person name="Marchant D.B."/>
            <person name="Chen G."/>
            <person name="Jenkins J."/>
            <person name="Shu S."/>
            <person name="Leebens-Mack J."/>
            <person name="Grimwood J."/>
            <person name="Schmutz J."/>
            <person name="Soltis P."/>
            <person name="Soltis D."/>
            <person name="Chen Z.-H."/>
        </authorList>
    </citation>
    <scope>NUCLEOTIDE SEQUENCE</scope>
    <source>
        <strain evidence="5">Whitten #5841</strain>
        <tissue evidence="5">Leaf</tissue>
    </source>
</reference>
<comment type="caution">
    <text evidence="5">The sequence shown here is derived from an EMBL/GenBank/DDBJ whole genome shotgun (WGS) entry which is preliminary data.</text>
</comment>
<dbReference type="EMBL" id="CM035406">
    <property type="protein sequence ID" value="KAH7445446.1"/>
    <property type="molecule type" value="Genomic_DNA"/>
</dbReference>
<dbReference type="Gene3D" id="4.10.830.30">
    <property type="entry name" value="Ribosomal protein L31"/>
    <property type="match status" value="1"/>
</dbReference>
<protein>
    <recommendedName>
        <fullName evidence="4">50S ribosomal protein L31</fullName>
    </recommendedName>
</protein>
<evidence type="ECO:0000256" key="1">
    <source>
        <dbReference type="ARBA" id="ARBA00009296"/>
    </source>
</evidence>
<sequence length="127" mass="13899">MASSIASNFLQGSTTLQVERGCARVSCRKEGIHPKFYKQAEVFCNGELVMTTGGTQSKYVVDVWSGNHPFYQGKETAFLQDADRVDRFNRRFGGDSPLSVVPVLTQGEVVIEKKKKLPGKGGKGGKK</sequence>
<dbReference type="PANTHER" id="PTHR33280">
    <property type="entry name" value="50S RIBOSOMAL PROTEIN L31, CHLOROPLASTIC"/>
    <property type="match status" value="1"/>
</dbReference>
<comment type="similarity">
    <text evidence="1">Belongs to the bacterial ribosomal protein bL31 family. Type A subfamily.</text>
</comment>
<organism evidence="5 6">
    <name type="scientific">Ceratopteris richardii</name>
    <name type="common">Triangle waterfern</name>
    <dbReference type="NCBI Taxonomy" id="49495"/>
    <lineage>
        <taxon>Eukaryota</taxon>
        <taxon>Viridiplantae</taxon>
        <taxon>Streptophyta</taxon>
        <taxon>Embryophyta</taxon>
        <taxon>Tracheophyta</taxon>
        <taxon>Polypodiopsida</taxon>
        <taxon>Polypodiidae</taxon>
        <taxon>Polypodiales</taxon>
        <taxon>Pteridineae</taxon>
        <taxon>Pteridaceae</taxon>
        <taxon>Parkerioideae</taxon>
        <taxon>Ceratopteris</taxon>
    </lineage>
</organism>
<dbReference type="GO" id="GO:1990904">
    <property type="term" value="C:ribonucleoprotein complex"/>
    <property type="evidence" value="ECO:0007669"/>
    <property type="project" value="UniProtKB-KW"/>
</dbReference>
<dbReference type="GO" id="GO:0006412">
    <property type="term" value="P:translation"/>
    <property type="evidence" value="ECO:0007669"/>
    <property type="project" value="InterPro"/>
</dbReference>
<dbReference type="Proteomes" id="UP000825935">
    <property type="component" value="Chromosome 1"/>
</dbReference>
<evidence type="ECO:0000256" key="4">
    <source>
        <dbReference type="RuleBase" id="RU000564"/>
    </source>
</evidence>
<dbReference type="OMA" id="VYCNGEH"/>
<evidence type="ECO:0000313" key="5">
    <source>
        <dbReference type="EMBL" id="KAH7445446.1"/>
    </source>
</evidence>
<evidence type="ECO:0000313" key="6">
    <source>
        <dbReference type="Proteomes" id="UP000825935"/>
    </source>
</evidence>
<dbReference type="OrthoDB" id="793at2759"/>
<dbReference type="InterPro" id="IPR002150">
    <property type="entry name" value="Ribosomal_bL31"/>
</dbReference>
<dbReference type="InterPro" id="IPR034704">
    <property type="entry name" value="Ribosomal_bL28/bL31-like_sf"/>
</dbReference>
<dbReference type="SUPFAM" id="SSF143800">
    <property type="entry name" value="L28p-like"/>
    <property type="match status" value="1"/>
</dbReference>
<dbReference type="PRINTS" id="PR01249">
    <property type="entry name" value="RIBOSOMALL31"/>
</dbReference>
<dbReference type="PANTHER" id="PTHR33280:SF1">
    <property type="entry name" value="LARGE RIBOSOMAL SUBUNIT PROTEIN BL31C"/>
    <property type="match status" value="1"/>
</dbReference>
<proteinExistence type="inferred from homology"/>
<dbReference type="AlphaFoldDB" id="A0A8T2VHZ2"/>
<dbReference type="InterPro" id="IPR042105">
    <property type="entry name" value="Ribosomal_bL31_sf"/>
</dbReference>
<dbReference type="NCBIfam" id="NF001809">
    <property type="entry name" value="PRK00528.1"/>
    <property type="match status" value="1"/>
</dbReference>
<dbReference type="GO" id="GO:0005840">
    <property type="term" value="C:ribosome"/>
    <property type="evidence" value="ECO:0007669"/>
    <property type="project" value="UniProtKB-KW"/>
</dbReference>
<keyword evidence="3 4" id="KW-0687">Ribonucleoprotein</keyword>
<evidence type="ECO:0000256" key="3">
    <source>
        <dbReference type="ARBA" id="ARBA00023274"/>
    </source>
</evidence>
<dbReference type="GO" id="GO:0003735">
    <property type="term" value="F:structural constituent of ribosome"/>
    <property type="evidence" value="ECO:0007669"/>
    <property type="project" value="InterPro"/>
</dbReference>
<evidence type="ECO:0000256" key="2">
    <source>
        <dbReference type="ARBA" id="ARBA00022980"/>
    </source>
</evidence>
<dbReference type="Pfam" id="PF01197">
    <property type="entry name" value="Ribosomal_L31"/>
    <property type="match status" value="1"/>
</dbReference>
<gene>
    <name evidence="5" type="ORF">KP509_01G009700</name>
</gene>
<dbReference type="NCBIfam" id="TIGR00105">
    <property type="entry name" value="L31"/>
    <property type="match status" value="1"/>
</dbReference>
<accession>A0A8T2VHZ2</accession>
<keyword evidence="6" id="KW-1185">Reference proteome</keyword>